<reference evidence="2" key="1">
    <citation type="journal article" date="2023" name="Mol. Phylogenet. Evol.">
        <title>Genome-scale phylogeny and comparative genomics of the fungal order Sordariales.</title>
        <authorList>
            <person name="Hensen N."/>
            <person name="Bonometti L."/>
            <person name="Westerberg I."/>
            <person name="Brannstrom I.O."/>
            <person name="Guillou S."/>
            <person name="Cros-Aarteil S."/>
            <person name="Calhoun S."/>
            <person name="Haridas S."/>
            <person name="Kuo A."/>
            <person name="Mondo S."/>
            <person name="Pangilinan J."/>
            <person name="Riley R."/>
            <person name="LaButti K."/>
            <person name="Andreopoulos B."/>
            <person name="Lipzen A."/>
            <person name="Chen C."/>
            <person name="Yan M."/>
            <person name="Daum C."/>
            <person name="Ng V."/>
            <person name="Clum A."/>
            <person name="Steindorff A."/>
            <person name="Ohm R.A."/>
            <person name="Martin F."/>
            <person name="Silar P."/>
            <person name="Natvig D.O."/>
            <person name="Lalanne C."/>
            <person name="Gautier V."/>
            <person name="Ament-Velasquez S.L."/>
            <person name="Kruys A."/>
            <person name="Hutchinson M.I."/>
            <person name="Powell A.J."/>
            <person name="Barry K."/>
            <person name="Miller A.N."/>
            <person name="Grigoriev I.V."/>
            <person name="Debuchy R."/>
            <person name="Gladieux P."/>
            <person name="Hiltunen Thoren M."/>
            <person name="Johannesson H."/>
        </authorList>
    </citation>
    <scope>NUCLEOTIDE SEQUENCE</scope>
    <source>
        <strain evidence="2">CBS 168.71</strain>
    </source>
</reference>
<dbReference type="InterPro" id="IPR011009">
    <property type="entry name" value="Kinase-like_dom_sf"/>
</dbReference>
<dbReference type="Pfam" id="PF01636">
    <property type="entry name" value="APH"/>
    <property type="match status" value="1"/>
</dbReference>
<dbReference type="PANTHER" id="PTHR21310:SF48">
    <property type="entry name" value="AMINOGLYCOSIDE PHOSPHOTRANSFERASE DOMAIN-CONTAINING PROTEIN"/>
    <property type="match status" value="1"/>
</dbReference>
<evidence type="ECO:0000313" key="2">
    <source>
        <dbReference type="EMBL" id="KAK3301546.1"/>
    </source>
</evidence>
<evidence type="ECO:0000259" key="1">
    <source>
        <dbReference type="Pfam" id="PF01636"/>
    </source>
</evidence>
<dbReference type="EMBL" id="JAUEPN010000001">
    <property type="protein sequence ID" value="KAK3301546.1"/>
    <property type="molecule type" value="Genomic_DNA"/>
</dbReference>
<dbReference type="InterPro" id="IPR051678">
    <property type="entry name" value="AGP_Transferase"/>
</dbReference>
<proteinExistence type="predicted"/>
<feature type="domain" description="Aminoglycoside phosphotransferase" evidence="1">
    <location>
        <begin position="110"/>
        <end position="289"/>
    </location>
</feature>
<dbReference type="CDD" id="cd05120">
    <property type="entry name" value="APH_ChoK_like"/>
    <property type="match status" value="1"/>
</dbReference>
<sequence length="332" mass="38040">MAKSLPVTLPTAEDIIASTARLSALEKVTTVATQHDLPYLDIESLPDGVELPTVEEILATPRQRVSTDTGAPIYRVGKHFAVKYGSCDELGFHISFHEGENMLFVQESTNIPIPKLYAMFHDEETGLNFIVQEFIPGHQLGEIWNGLDRAQRQAIALQIRRNMDELRSIPSPGYYGGIRRQPIRDCHFITDRVSHRPHPDKAISGPHETEEEWTEAMLRYLDTDIVNTRPTERQAIPYADAYRKVFNGHNGSVFTHSHLYGRNLILREDGTVVIVNWQNAGWYPTYWEYCCSRIGDRPRLPHHGWEAWVDEMLDAHIAEHDLLLHHMTFIDI</sequence>
<evidence type="ECO:0000313" key="3">
    <source>
        <dbReference type="Proteomes" id="UP001278766"/>
    </source>
</evidence>
<dbReference type="SUPFAM" id="SSF56112">
    <property type="entry name" value="Protein kinase-like (PK-like)"/>
    <property type="match status" value="1"/>
</dbReference>
<dbReference type="GeneID" id="87839933"/>
<gene>
    <name evidence="2" type="ORF">B0H64DRAFT_383960</name>
</gene>
<accession>A0AAE0LXQ6</accession>
<dbReference type="Proteomes" id="UP001278766">
    <property type="component" value="Unassembled WGS sequence"/>
</dbReference>
<dbReference type="AlphaFoldDB" id="A0AAE0LXQ6"/>
<dbReference type="InterPro" id="IPR002575">
    <property type="entry name" value="Aminoglycoside_PTrfase"/>
</dbReference>
<organism evidence="2 3">
    <name type="scientific">Chaetomium fimeti</name>
    <dbReference type="NCBI Taxonomy" id="1854472"/>
    <lineage>
        <taxon>Eukaryota</taxon>
        <taxon>Fungi</taxon>
        <taxon>Dikarya</taxon>
        <taxon>Ascomycota</taxon>
        <taxon>Pezizomycotina</taxon>
        <taxon>Sordariomycetes</taxon>
        <taxon>Sordariomycetidae</taxon>
        <taxon>Sordariales</taxon>
        <taxon>Chaetomiaceae</taxon>
        <taxon>Chaetomium</taxon>
    </lineage>
</organism>
<reference evidence="2" key="2">
    <citation type="submission" date="2023-06" db="EMBL/GenBank/DDBJ databases">
        <authorList>
            <consortium name="Lawrence Berkeley National Laboratory"/>
            <person name="Haridas S."/>
            <person name="Hensen N."/>
            <person name="Bonometti L."/>
            <person name="Westerberg I."/>
            <person name="Brannstrom I.O."/>
            <person name="Guillou S."/>
            <person name="Cros-Aarteil S."/>
            <person name="Calhoun S."/>
            <person name="Kuo A."/>
            <person name="Mondo S."/>
            <person name="Pangilinan J."/>
            <person name="Riley R."/>
            <person name="Labutti K."/>
            <person name="Andreopoulos B."/>
            <person name="Lipzen A."/>
            <person name="Chen C."/>
            <person name="Yanf M."/>
            <person name="Daum C."/>
            <person name="Ng V."/>
            <person name="Clum A."/>
            <person name="Steindorff A."/>
            <person name="Ohm R."/>
            <person name="Martin F."/>
            <person name="Silar P."/>
            <person name="Natvig D."/>
            <person name="Lalanne C."/>
            <person name="Gautier V."/>
            <person name="Ament-Velasquez S.L."/>
            <person name="Kruys A."/>
            <person name="Hutchinson M.I."/>
            <person name="Powell A.J."/>
            <person name="Barry K."/>
            <person name="Miller A.N."/>
            <person name="Grigoriev I.V."/>
            <person name="Debuchy R."/>
            <person name="Gladieux P."/>
            <person name="Thoren M.H."/>
            <person name="Johannesson H."/>
        </authorList>
    </citation>
    <scope>NUCLEOTIDE SEQUENCE</scope>
    <source>
        <strain evidence="2">CBS 168.71</strain>
    </source>
</reference>
<comment type="caution">
    <text evidence="2">The sequence shown here is derived from an EMBL/GenBank/DDBJ whole genome shotgun (WGS) entry which is preliminary data.</text>
</comment>
<dbReference type="RefSeq" id="XP_062665060.1">
    <property type="nucleotide sequence ID" value="XM_062802985.1"/>
</dbReference>
<name>A0AAE0LXQ6_9PEZI</name>
<protein>
    <recommendedName>
        <fullName evidence="1">Aminoglycoside phosphotransferase domain-containing protein</fullName>
    </recommendedName>
</protein>
<dbReference type="PANTHER" id="PTHR21310">
    <property type="entry name" value="AMINOGLYCOSIDE PHOSPHOTRANSFERASE-RELATED-RELATED"/>
    <property type="match status" value="1"/>
</dbReference>
<keyword evidence="3" id="KW-1185">Reference proteome</keyword>